<name>A0A1Y2E9M1_9PEZI</name>
<sequence>MDSLRKRPRNRRHPVAMLRHCIYLLLGCYGTQCASHRRQMVSSVSRQTSSLFSWRPGA</sequence>
<dbReference type="InParanoid" id="A0A1Y2E9M1"/>
<proteinExistence type="predicted"/>
<evidence type="ECO:0000313" key="2">
    <source>
        <dbReference type="EMBL" id="ORY68242.1"/>
    </source>
</evidence>
<evidence type="ECO:0000256" key="1">
    <source>
        <dbReference type="SAM" id="SignalP"/>
    </source>
</evidence>
<keyword evidence="3" id="KW-1185">Reference proteome</keyword>
<dbReference type="AlphaFoldDB" id="A0A1Y2E9M1"/>
<dbReference type="RefSeq" id="XP_040718529.1">
    <property type="nucleotide sequence ID" value="XM_040859535.1"/>
</dbReference>
<reference evidence="2 3" key="1">
    <citation type="submission" date="2016-07" db="EMBL/GenBank/DDBJ databases">
        <title>Pervasive Adenine N6-methylation of Active Genes in Fungi.</title>
        <authorList>
            <consortium name="DOE Joint Genome Institute"/>
            <person name="Mondo S.J."/>
            <person name="Dannebaum R.O."/>
            <person name="Kuo R.C."/>
            <person name="Labutti K."/>
            <person name="Haridas S."/>
            <person name="Kuo A."/>
            <person name="Salamov A."/>
            <person name="Ahrendt S.R."/>
            <person name="Lipzen A."/>
            <person name="Sullivan W."/>
            <person name="Andreopoulos W.B."/>
            <person name="Clum A."/>
            <person name="Lindquist E."/>
            <person name="Daum C."/>
            <person name="Ramamoorthy G.K."/>
            <person name="Gryganskyi A."/>
            <person name="Culley D."/>
            <person name="Magnuson J.K."/>
            <person name="James T.Y."/>
            <person name="O'Malley M.A."/>
            <person name="Stajich J.E."/>
            <person name="Spatafora J.W."/>
            <person name="Visel A."/>
            <person name="Grigoriev I.V."/>
        </authorList>
    </citation>
    <scope>NUCLEOTIDE SEQUENCE [LARGE SCALE GENOMIC DNA]</scope>
    <source>
        <strain evidence="2 3">CBS 129021</strain>
    </source>
</reference>
<organism evidence="2 3">
    <name type="scientific">Pseudomassariella vexata</name>
    <dbReference type="NCBI Taxonomy" id="1141098"/>
    <lineage>
        <taxon>Eukaryota</taxon>
        <taxon>Fungi</taxon>
        <taxon>Dikarya</taxon>
        <taxon>Ascomycota</taxon>
        <taxon>Pezizomycotina</taxon>
        <taxon>Sordariomycetes</taxon>
        <taxon>Xylariomycetidae</taxon>
        <taxon>Amphisphaeriales</taxon>
        <taxon>Pseudomassariaceae</taxon>
        <taxon>Pseudomassariella</taxon>
    </lineage>
</organism>
<evidence type="ECO:0000313" key="3">
    <source>
        <dbReference type="Proteomes" id="UP000193689"/>
    </source>
</evidence>
<comment type="caution">
    <text evidence="2">The sequence shown here is derived from an EMBL/GenBank/DDBJ whole genome shotgun (WGS) entry which is preliminary data.</text>
</comment>
<protein>
    <submittedName>
        <fullName evidence="2">Uncharacterized protein</fullName>
    </submittedName>
</protein>
<keyword evidence="1" id="KW-0732">Signal</keyword>
<accession>A0A1Y2E9M1</accession>
<dbReference type="Proteomes" id="UP000193689">
    <property type="component" value="Unassembled WGS sequence"/>
</dbReference>
<dbReference type="GeneID" id="63775747"/>
<feature type="signal peptide" evidence="1">
    <location>
        <begin position="1"/>
        <end position="33"/>
    </location>
</feature>
<dbReference type="EMBL" id="MCFJ01000003">
    <property type="protein sequence ID" value="ORY68242.1"/>
    <property type="molecule type" value="Genomic_DNA"/>
</dbReference>
<gene>
    <name evidence="2" type="ORF">BCR38DRAFT_422529</name>
</gene>
<feature type="chain" id="PRO_5012847432" evidence="1">
    <location>
        <begin position="34"/>
        <end position="58"/>
    </location>
</feature>